<dbReference type="InterPro" id="IPR015943">
    <property type="entry name" value="WD40/YVTN_repeat-like_dom_sf"/>
</dbReference>
<dbReference type="GO" id="GO:0016020">
    <property type="term" value="C:membrane"/>
    <property type="evidence" value="ECO:0007669"/>
    <property type="project" value="UniProtKB-SubCell"/>
</dbReference>
<keyword evidence="3" id="KW-1133">Transmembrane helix</keyword>
<dbReference type="Proteomes" id="UP001430377">
    <property type="component" value="Unassembled WGS sequence"/>
</dbReference>
<dbReference type="InterPro" id="IPR002372">
    <property type="entry name" value="PQQ_rpt_dom"/>
</dbReference>
<dbReference type="SUPFAM" id="SSF69318">
    <property type="entry name" value="Integrin alpha N-terminal domain"/>
    <property type="match status" value="1"/>
</dbReference>
<dbReference type="Pfam" id="PF13360">
    <property type="entry name" value="PQQ_2"/>
    <property type="match status" value="1"/>
</dbReference>
<proteinExistence type="predicted"/>
<dbReference type="RefSeq" id="WP_220618696.1">
    <property type="nucleotide sequence ID" value="NZ_RKLR01000004.1"/>
</dbReference>
<evidence type="ECO:0000256" key="1">
    <source>
        <dbReference type="ARBA" id="ARBA00004167"/>
    </source>
</evidence>
<comment type="caution">
    <text evidence="6">The sequence shown here is derived from an EMBL/GenBank/DDBJ whole genome shotgun (WGS) entry which is preliminary data.</text>
</comment>
<dbReference type="PANTHER" id="PTHR21419:SF23">
    <property type="entry name" value="PROTEIN DEFECTIVE IN EXINE FORMATION 1"/>
    <property type="match status" value="1"/>
</dbReference>
<dbReference type="InterPro" id="IPR045232">
    <property type="entry name" value="FAM234"/>
</dbReference>
<evidence type="ECO:0000256" key="4">
    <source>
        <dbReference type="ARBA" id="ARBA00023136"/>
    </source>
</evidence>
<organism evidence="6 7">
    <name type="scientific">Haloarcula rubra</name>
    <dbReference type="NCBI Taxonomy" id="2487747"/>
    <lineage>
        <taxon>Archaea</taxon>
        <taxon>Methanobacteriati</taxon>
        <taxon>Methanobacteriota</taxon>
        <taxon>Stenosarchaea group</taxon>
        <taxon>Halobacteria</taxon>
        <taxon>Halobacteriales</taxon>
        <taxon>Haloarculaceae</taxon>
        <taxon>Haloarcula</taxon>
    </lineage>
</organism>
<reference evidence="6 7" key="1">
    <citation type="submission" date="2021-06" db="EMBL/GenBank/DDBJ databases">
        <title>Halomicroarcula sp. a new haloarchaeum isolated from saline soil.</title>
        <authorList>
            <person name="Duran-Viseras A."/>
            <person name="Sanchez-Porro C."/>
            <person name="Ventosa A."/>
        </authorList>
    </citation>
    <scope>NUCLEOTIDE SEQUENCE [LARGE SCALE GENOMIC DNA]</scope>
    <source>
        <strain evidence="6 7">F13</strain>
    </source>
</reference>
<dbReference type="SMART" id="SM00564">
    <property type="entry name" value="PQQ"/>
    <property type="match status" value="3"/>
</dbReference>
<feature type="domain" description="Pyrrolo-quinoline quinone repeat" evidence="5">
    <location>
        <begin position="128"/>
        <end position="316"/>
    </location>
</feature>
<keyword evidence="7" id="KW-1185">Reference proteome</keyword>
<dbReference type="InterPro" id="IPR018391">
    <property type="entry name" value="PQQ_b-propeller_rpt"/>
</dbReference>
<comment type="subcellular location">
    <subcellularLocation>
        <location evidence="1">Membrane</location>
        <topology evidence="1">Single-pass membrane protein</topology>
    </subcellularLocation>
</comment>
<dbReference type="PANTHER" id="PTHR21419">
    <property type="match status" value="1"/>
</dbReference>
<evidence type="ECO:0000256" key="2">
    <source>
        <dbReference type="ARBA" id="ARBA00022692"/>
    </source>
</evidence>
<dbReference type="AlphaFoldDB" id="A0AAW4PU92"/>
<gene>
    <name evidence="6" type="ORF">EGH21_11890</name>
</gene>
<evidence type="ECO:0000313" key="7">
    <source>
        <dbReference type="Proteomes" id="UP001430377"/>
    </source>
</evidence>
<accession>A0AAW4PU92</accession>
<evidence type="ECO:0000256" key="3">
    <source>
        <dbReference type="ARBA" id="ARBA00022989"/>
    </source>
</evidence>
<keyword evidence="2" id="KW-0812">Transmembrane</keyword>
<evidence type="ECO:0000259" key="5">
    <source>
        <dbReference type="Pfam" id="PF13360"/>
    </source>
</evidence>
<sequence length="419" mass="42740">MRPRTALVALLVCGALAAVLAVGVTAEGGALTQTWVSDTARQNEVNHHAVGVGPRGDVLVAPVAAVPNAEPIGPDSCSLVRLRPSDGATRWRWSVPAEACFTHALTQPAVADVDGDGGLEAAVGTTENAVVVLDAATGTEEWRVPLSTYGYGQPSVGNVTGDAGPEVVTSDIAGTLVVAHGDGTVAWRRDTNMTVWARPRLADVDGDGTQEVVVGGDGGVVVYEGDGTERWRADVDATTLAVGPDGTVLAGSTGRLTALDGATGERRWRTNVGGTPRIHDVGDADGDGHAEVYAGVPVNTVLAVGVDAGETEWRTSLGGGERQTAYAPVLGDVDGDGTQDVVAVTNGGTVAVLDGRTGEERAAYERSVPIWTFATPADLDGDDGAEVLLRYGDGRVVALDWTTSGGSALAAQPLPTGGR</sequence>
<dbReference type="Gene3D" id="2.130.10.10">
    <property type="entry name" value="YVTN repeat-like/Quinoprotein amine dehydrogenase"/>
    <property type="match status" value="2"/>
</dbReference>
<name>A0AAW4PU92_9EURY</name>
<evidence type="ECO:0000313" key="6">
    <source>
        <dbReference type="EMBL" id="MBX0323729.1"/>
    </source>
</evidence>
<keyword evidence="4" id="KW-0472">Membrane</keyword>
<protein>
    <submittedName>
        <fullName evidence="6">PQQ-binding-like beta-propeller repeat protein</fullName>
    </submittedName>
</protein>
<dbReference type="EMBL" id="RKLR01000004">
    <property type="protein sequence ID" value="MBX0323729.1"/>
    <property type="molecule type" value="Genomic_DNA"/>
</dbReference>
<dbReference type="InterPro" id="IPR028994">
    <property type="entry name" value="Integrin_alpha_N"/>
</dbReference>